<protein>
    <submittedName>
        <fullName evidence="2">Uncharacterized protein</fullName>
    </submittedName>
</protein>
<evidence type="ECO:0000256" key="1">
    <source>
        <dbReference type="SAM" id="MobiDB-lite"/>
    </source>
</evidence>
<evidence type="ECO:0000313" key="3">
    <source>
        <dbReference type="Proteomes" id="UP000800094"/>
    </source>
</evidence>
<dbReference type="AlphaFoldDB" id="A0A6A6HX93"/>
<accession>A0A6A6HX93</accession>
<dbReference type="GeneID" id="54578594"/>
<feature type="compositionally biased region" description="Low complexity" evidence="1">
    <location>
        <begin position="39"/>
        <end position="48"/>
    </location>
</feature>
<name>A0A6A6HX93_9PLEO</name>
<proteinExistence type="predicted"/>
<feature type="compositionally biased region" description="Basic and acidic residues" evidence="1">
    <location>
        <begin position="1"/>
        <end position="10"/>
    </location>
</feature>
<sequence>MGRKSEERYIYEGGLLQLRGPSPTRSTHREPSPTRSTHSEVTISSSSETPKKKSKLRRGLSKLLPNQKKPKTETSDLQNSSPALSPVLPATPKVALVPPPSSPSIPTAPKVDPELRAPSPIVSPENIVTEPDILPLKLSPSPSKMSSSPAAVRYDEAQAQGGRRSSGAAPGPNSVLHKEAGQLIKGAVNENGELKDAALLLGIKLDLEAEIHLTARVRGDITIGLY</sequence>
<evidence type="ECO:0000313" key="2">
    <source>
        <dbReference type="EMBL" id="KAF2242342.1"/>
    </source>
</evidence>
<dbReference type="EMBL" id="ML987208">
    <property type="protein sequence ID" value="KAF2242342.1"/>
    <property type="molecule type" value="Genomic_DNA"/>
</dbReference>
<dbReference type="Proteomes" id="UP000800094">
    <property type="component" value="Unassembled WGS sequence"/>
</dbReference>
<gene>
    <name evidence="2" type="ORF">BU26DRAFT_467551</name>
</gene>
<feature type="region of interest" description="Disordered" evidence="1">
    <location>
        <begin position="1"/>
        <end position="175"/>
    </location>
</feature>
<keyword evidence="3" id="KW-1185">Reference proteome</keyword>
<dbReference type="RefSeq" id="XP_033677346.1">
    <property type="nucleotide sequence ID" value="XM_033825264.1"/>
</dbReference>
<dbReference type="OrthoDB" id="2279190at2759"/>
<reference evidence="2" key="1">
    <citation type="journal article" date="2020" name="Stud. Mycol.">
        <title>101 Dothideomycetes genomes: a test case for predicting lifestyles and emergence of pathogens.</title>
        <authorList>
            <person name="Haridas S."/>
            <person name="Albert R."/>
            <person name="Binder M."/>
            <person name="Bloem J."/>
            <person name="Labutti K."/>
            <person name="Salamov A."/>
            <person name="Andreopoulos B."/>
            <person name="Baker S."/>
            <person name="Barry K."/>
            <person name="Bills G."/>
            <person name="Bluhm B."/>
            <person name="Cannon C."/>
            <person name="Castanera R."/>
            <person name="Culley D."/>
            <person name="Daum C."/>
            <person name="Ezra D."/>
            <person name="Gonzalez J."/>
            <person name="Henrissat B."/>
            <person name="Kuo A."/>
            <person name="Liang C."/>
            <person name="Lipzen A."/>
            <person name="Lutzoni F."/>
            <person name="Magnuson J."/>
            <person name="Mondo S."/>
            <person name="Nolan M."/>
            <person name="Ohm R."/>
            <person name="Pangilinan J."/>
            <person name="Park H.-J."/>
            <person name="Ramirez L."/>
            <person name="Alfaro M."/>
            <person name="Sun H."/>
            <person name="Tritt A."/>
            <person name="Yoshinaga Y."/>
            <person name="Zwiers L.-H."/>
            <person name="Turgeon B."/>
            <person name="Goodwin S."/>
            <person name="Spatafora J."/>
            <person name="Crous P."/>
            <person name="Grigoriev I."/>
        </authorList>
    </citation>
    <scope>NUCLEOTIDE SEQUENCE</scope>
    <source>
        <strain evidence="2">CBS 122368</strain>
    </source>
</reference>
<feature type="compositionally biased region" description="Low complexity" evidence="1">
    <location>
        <begin position="134"/>
        <end position="149"/>
    </location>
</feature>
<organism evidence="2 3">
    <name type="scientific">Trematosphaeria pertusa</name>
    <dbReference type="NCBI Taxonomy" id="390896"/>
    <lineage>
        <taxon>Eukaryota</taxon>
        <taxon>Fungi</taxon>
        <taxon>Dikarya</taxon>
        <taxon>Ascomycota</taxon>
        <taxon>Pezizomycotina</taxon>
        <taxon>Dothideomycetes</taxon>
        <taxon>Pleosporomycetidae</taxon>
        <taxon>Pleosporales</taxon>
        <taxon>Massarineae</taxon>
        <taxon>Trematosphaeriaceae</taxon>
        <taxon>Trematosphaeria</taxon>
    </lineage>
</organism>